<proteinExistence type="predicted"/>
<organism evidence="1 2">
    <name type="scientific">Paenibacillus rhizovicinus</name>
    <dbReference type="NCBI Taxonomy" id="2704463"/>
    <lineage>
        <taxon>Bacteria</taxon>
        <taxon>Bacillati</taxon>
        <taxon>Bacillota</taxon>
        <taxon>Bacilli</taxon>
        <taxon>Bacillales</taxon>
        <taxon>Paenibacillaceae</taxon>
        <taxon>Paenibacillus</taxon>
    </lineage>
</organism>
<keyword evidence="2" id="KW-1185">Reference proteome</keyword>
<name>A0A6C0P7B3_9BACL</name>
<dbReference type="Proteomes" id="UP000479114">
    <property type="component" value="Chromosome"/>
</dbReference>
<gene>
    <name evidence="1" type="ORF">GZH47_28185</name>
</gene>
<dbReference type="RefSeq" id="WP_162644283.1">
    <property type="nucleotide sequence ID" value="NZ_CP048286.1"/>
</dbReference>
<protein>
    <submittedName>
        <fullName evidence="1">DUF1284 domain-containing protein</fullName>
    </submittedName>
</protein>
<sequence length="140" mass="15377">MTTIQLRGHHLLCLLGFRGMGYSEAYAANMARVYNRLREEPDTAVTIVAGPDELCACFPANAEPHCENASVSQLDESVLAKLELDIGHSLPWSAVIERVRGNVEPEDINTLCHTCQWRSYGVCEAGVRTVKSGQQLPPLP</sequence>
<dbReference type="InterPro" id="IPR009702">
    <property type="entry name" value="DUF1284"/>
</dbReference>
<accession>A0A6C0P7B3</accession>
<dbReference type="EMBL" id="CP048286">
    <property type="protein sequence ID" value="QHW34291.1"/>
    <property type="molecule type" value="Genomic_DNA"/>
</dbReference>
<reference evidence="1 2" key="1">
    <citation type="submission" date="2020-02" db="EMBL/GenBank/DDBJ databases">
        <title>Paenibacillus sp. nov., isolated from rhizosphere soil of tomato.</title>
        <authorList>
            <person name="Weon H.-Y."/>
            <person name="Lee S.A."/>
        </authorList>
    </citation>
    <scope>NUCLEOTIDE SEQUENCE [LARGE SCALE GENOMIC DNA]</scope>
    <source>
        <strain evidence="1 2">14171R-81</strain>
    </source>
</reference>
<dbReference type="Pfam" id="PF06935">
    <property type="entry name" value="DUF1284"/>
    <property type="match status" value="1"/>
</dbReference>
<evidence type="ECO:0000313" key="2">
    <source>
        <dbReference type="Proteomes" id="UP000479114"/>
    </source>
</evidence>
<dbReference type="KEGG" id="prz:GZH47_28185"/>
<dbReference type="AlphaFoldDB" id="A0A6C0P7B3"/>
<evidence type="ECO:0000313" key="1">
    <source>
        <dbReference type="EMBL" id="QHW34291.1"/>
    </source>
</evidence>